<dbReference type="VEuPathDB" id="TriTrypDB:ADEAN_000556500"/>
<organism evidence="3 4">
    <name type="scientific">Angomonas deanei</name>
    <dbReference type="NCBI Taxonomy" id="59799"/>
    <lineage>
        <taxon>Eukaryota</taxon>
        <taxon>Discoba</taxon>
        <taxon>Euglenozoa</taxon>
        <taxon>Kinetoplastea</taxon>
        <taxon>Metakinetoplastina</taxon>
        <taxon>Trypanosomatida</taxon>
        <taxon>Trypanosomatidae</taxon>
        <taxon>Strigomonadinae</taxon>
        <taxon>Angomonas</taxon>
    </lineage>
</organism>
<proteinExistence type="predicted"/>
<feature type="chain" id="PRO_5029001392" description="Secreted protein" evidence="2">
    <location>
        <begin position="18"/>
        <end position="298"/>
    </location>
</feature>
<evidence type="ECO:0000256" key="1">
    <source>
        <dbReference type="SAM" id="MobiDB-lite"/>
    </source>
</evidence>
<evidence type="ECO:0000256" key="2">
    <source>
        <dbReference type="SAM" id="SignalP"/>
    </source>
</evidence>
<accession>A0A7G2CEW8</accession>
<feature type="signal peptide" evidence="2">
    <location>
        <begin position="1"/>
        <end position="17"/>
    </location>
</feature>
<evidence type="ECO:0000313" key="3">
    <source>
        <dbReference type="EMBL" id="CAD2218079.1"/>
    </source>
</evidence>
<gene>
    <name evidence="3" type="ORF">ADEAN_000556500</name>
</gene>
<feature type="region of interest" description="Disordered" evidence="1">
    <location>
        <begin position="260"/>
        <end position="283"/>
    </location>
</feature>
<feature type="compositionally biased region" description="Polar residues" evidence="1">
    <location>
        <begin position="265"/>
        <end position="275"/>
    </location>
</feature>
<name>A0A7G2CEW8_9TRYP</name>
<dbReference type="AlphaFoldDB" id="A0A7G2CEW8"/>
<reference evidence="3 4" key="1">
    <citation type="submission" date="2020-08" db="EMBL/GenBank/DDBJ databases">
        <authorList>
            <person name="Newling K."/>
            <person name="Davey J."/>
            <person name="Forrester S."/>
        </authorList>
    </citation>
    <scope>NUCLEOTIDE SEQUENCE [LARGE SCALE GENOMIC DNA]</scope>
    <source>
        <strain evidence="4">Crithidia deanei Carvalho (ATCC PRA-265)</strain>
    </source>
</reference>
<evidence type="ECO:0000313" key="4">
    <source>
        <dbReference type="Proteomes" id="UP000515908"/>
    </source>
</evidence>
<keyword evidence="4" id="KW-1185">Reference proteome</keyword>
<keyword evidence="2" id="KW-0732">Signal</keyword>
<dbReference type="EMBL" id="LR877154">
    <property type="protein sequence ID" value="CAD2218079.1"/>
    <property type="molecule type" value="Genomic_DNA"/>
</dbReference>
<dbReference type="Proteomes" id="UP000515908">
    <property type="component" value="Chromosome 10"/>
</dbReference>
<protein>
    <recommendedName>
        <fullName evidence="5">Secreted protein</fullName>
    </recommendedName>
</protein>
<sequence>MRFELLSLHFFFTLSTTTVDRSRGCALLGSHLLGVVQPAVHNHITKNANTEGGVTEHIDKVAAHSAWLEAVPLERWGRGDNVLFRRIHGMRHVDQTKEEPANDGAVHQEDVKPVGHPSHILQPLLHIVKHIGGLHQHEAGQDKHAHVALRFEKVDGVGDDGGTVVENEDRPQWRLVTEGNVNILQEVTHRNIQPHLNDPWVLQRFVVGAPLDGDHAVKQNRGDKDTVQTGTEPRAIVRLLGEGVLLSKAGPILVHQMPAKGKGNGVQQNTSQEPNNALGLGEPSRLGGVVGPAFLGAH</sequence>
<evidence type="ECO:0008006" key="5">
    <source>
        <dbReference type="Google" id="ProtNLM"/>
    </source>
</evidence>